<reference evidence="3" key="1">
    <citation type="journal article" date="2020" name="mSystems">
        <title>Genome- and Community-Level Interaction Insights into Carbon Utilization and Element Cycling Functions of Hydrothermarchaeota in Hydrothermal Sediment.</title>
        <authorList>
            <person name="Zhou Z."/>
            <person name="Liu Y."/>
            <person name="Xu W."/>
            <person name="Pan J."/>
            <person name="Luo Z.H."/>
            <person name="Li M."/>
        </authorList>
    </citation>
    <scope>NUCLEOTIDE SEQUENCE [LARGE SCALE GENOMIC DNA]</scope>
    <source>
        <strain evidence="3">SpSt-776</strain>
    </source>
</reference>
<dbReference type="InterPro" id="IPR010380">
    <property type="entry name" value="DUF975"/>
</dbReference>
<dbReference type="Pfam" id="PF13240">
    <property type="entry name" value="Zn_Ribbon_1"/>
    <property type="match status" value="1"/>
</dbReference>
<dbReference type="InterPro" id="IPR026870">
    <property type="entry name" value="Zinc_ribbon_dom"/>
</dbReference>
<keyword evidence="1" id="KW-0472">Membrane</keyword>
<evidence type="ECO:0000313" key="3">
    <source>
        <dbReference type="EMBL" id="HGB15288.1"/>
    </source>
</evidence>
<gene>
    <name evidence="3" type="ORF">ENV62_08650</name>
</gene>
<organism evidence="3">
    <name type="scientific">Desulfobacca acetoxidans</name>
    <dbReference type="NCBI Taxonomy" id="60893"/>
    <lineage>
        <taxon>Bacteria</taxon>
        <taxon>Pseudomonadati</taxon>
        <taxon>Thermodesulfobacteriota</taxon>
        <taxon>Desulfobaccia</taxon>
        <taxon>Desulfobaccales</taxon>
        <taxon>Desulfobaccaceae</taxon>
        <taxon>Desulfobacca</taxon>
    </lineage>
</organism>
<feature type="transmembrane region" description="Helical" evidence="1">
    <location>
        <begin position="81"/>
        <end position="100"/>
    </location>
</feature>
<feature type="transmembrane region" description="Helical" evidence="1">
    <location>
        <begin position="185"/>
        <end position="206"/>
    </location>
</feature>
<keyword evidence="1" id="KW-1133">Transmembrane helix</keyword>
<evidence type="ECO:0000256" key="1">
    <source>
        <dbReference type="SAM" id="Phobius"/>
    </source>
</evidence>
<comment type="caution">
    <text evidence="3">The sequence shown here is derived from an EMBL/GenBank/DDBJ whole genome shotgun (WGS) entry which is preliminary data.</text>
</comment>
<feature type="domain" description="Zinc-ribbon" evidence="2">
    <location>
        <begin position="3"/>
        <end position="22"/>
    </location>
</feature>
<feature type="transmembrane region" description="Helical" evidence="1">
    <location>
        <begin position="121"/>
        <end position="138"/>
    </location>
</feature>
<name>A0A7C3WIF3_9BACT</name>
<accession>A0A7C3WIF3</accession>
<dbReference type="EMBL" id="DTHB01000053">
    <property type="protein sequence ID" value="HGB15288.1"/>
    <property type="molecule type" value="Genomic_DNA"/>
</dbReference>
<sequence>MLCPHCSQEIEAGSNFCRYCGQRIDAVAEAAELTPPLIGELQMGKYLQTGWQVFKQYPQGYLLFTLIYLAILAIISRPWGIGWLAAAAIHEPLVAGYIMVTAKLLQQKEPTFSDFFEGFQFRYFLPLVLVGLISQALVTLGLILLIIPGLYLAVGYLFAAVLVVDRGLDFWPAMETSRRLITPRWFSFFAFLLLLVLVNFAGLLALGVGFLVSFPVSWCALVAGYADLLGLKSDY</sequence>
<protein>
    <submittedName>
        <fullName evidence="3">Zinc ribbon domain-containing protein</fullName>
    </submittedName>
</protein>
<feature type="transmembrane region" description="Helical" evidence="1">
    <location>
        <begin position="57"/>
        <end position="75"/>
    </location>
</feature>
<dbReference type="PANTHER" id="PTHR40076">
    <property type="entry name" value="MEMBRANE PROTEIN-RELATED"/>
    <property type="match status" value="1"/>
</dbReference>
<feature type="transmembrane region" description="Helical" evidence="1">
    <location>
        <begin position="144"/>
        <end position="164"/>
    </location>
</feature>
<dbReference type="PANTHER" id="PTHR40076:SF1">
    <property type="entry name" value="MEMBRANE PROTEIN"/>
    <property type="match status" value="1"/>
</dbReference>
<evidence type="ECO:0000259" key="2">
    <source>
        <dbReference type="Pfam" id="PF13240"/>
    </source>
</evidence>
<proteinExistence type="predicted"/>
<dbReference type="AlphaFoldDB" id="A0A7C3WIF3"/>
<keyword evidence="1" id="KW-0812">Transmembrane</keyword>